<feature type="region of interest" description="Disordered" evidence="1">
    <location>
        <begin position="25"/>
        <end position="51"/>
    </location>
</feature>
<evidence type="ECO:0000313" key="3">
    <source>
        <dbReference type="Proteomes" id="UP000614200"/>
    </source>
</evidence>
<gene>
    <name evidence="2" type="ORF">ISU02_02865</name>
</gene>
<reference evidence="2 3" key="1">
    <citation type="submission" date="2020-11" db="EMBL/GenBank/DDBJ databases">
        <title>Fusibacter basophilias sp. nov.</title>
        <authorList>
            <person name="Qiu D."/>
        </authorList>
    </citation>
    <scope>NUCLEOTIDE SEQUENCE [LARGE SCALE GENOMIC DNA]</scope>
    <source>
        <strain evidence="2 3">Q10-2</strain>
    </source>
</reference>
<keyword evidence="3" id="KW-1185">Reference proteome</keyword>
<organism evidence="2 3">
    <name type="scientific">Fusibacter ferrireducens</name>
    <dbReference type="NCBI Taxonomy" id="2785058"/>
    <lineage>
        <taxon>Bacteria</taxon>
        <taxon>Bacillati</taxon>
        <taxon>Bacillota</taxon>
        <taxon>Clostridia</taxon>
        <taxon>Eubacteriales</taxon>
        <taxon>Eubacteriales Family XII. Incertae Sedis</taxon>
        <taxon>Fusibacter</taxon>
    </lineage>
</organism>
<comment type="caution">
    <text evidence="2">The sequence shown here is derived from an EMBL/GenBank/DDBJ whole genome shotgun (WGS) entry which is preliminary data.</text>
</comment>
<name>A0ABR9ZNM8_9FIRM</name>
<sequence length="282" mass="32718">MKIYDEISAKQEPYKIKEKESNLEPELPKFIRGPTDYKIGQFGHTREGPQNPRDVLKQITMRSESGEKIPVEYEKTLESPNARLFIGQVSEDQKVILSTQKNDTISHSNTYKHAEIDLQRASALCRKNYSTFTENIDEAFCHFISGTDTSDDFIKYLERASSISETEDIRTIFPFLGHAKAVQKLNALSLERERIKSNIGDNALPVIREAIARINSQIDQLRQEIYDNQFKKAQFMKQLDQLFESKQEQVNLTDDEKSDYWLWVMLKRILNILEEESISDVS</sequence>
<accession>A0ABR9ZNM8</accession>
<protein>
    <submittedName>
        <fullName evidence="2">Uncharacterized protein</fullName>
    </submittedName>
</protein>
<dbReference type="RefSeq" id="WP_194700263.1">
    <property type="nucleotide sequence ID" value="NZ_JADKNH010000001.1"/>
</dbReference>
<dbReference type="EMBL" id="JADKNH010000001">
    <property type="protein sequence ID" value="MBF4692039.1"/>
    <property type="molecule type" value="Genomic_DNA"/>
</dbReference>
<proteinExistence type="predicted"/>
<evidence type="ECO:0000256" key="1">
    <source>
        <dbReference type="SAM" id="MobiDB-lite"/>
    </source>
</evidence>
<evidence type="ECO:0000313" key="2">
    <source>
        <dbReference type="EMBL" id="MBF4692039.1"/>
    </source>
</evidence>
<dbReference type="Proteomes" id="UP000614200">
    <property type="component" value="Unassembled WGS sequence"/>
</dbReference>